<dbReference type="GO" id="GO:0016758">
    <property type="term" value="F:hexosyltransferase activity"/>
    <property type="evidence" value="ECO:0007669"/>
    <property type="project" value="TreeGrafter"/>
</dbReference>
<keyword evidence="6" id="KW-0997">Cell inner membrane</keyword>
<dbReference type="PANTHER" id="PTHR43867">
    <property type="entry name" value="CELLULOSE SYNTHASE CATALYTIC SUBUNIT A [UDP-FORMING]"/>
    <property type="match status" value="1"/>
</dbReference>
<dbReference type="Pfam" id="PF13632">
    <property type="entry name" value="Glyco_trans_2_3"/>
    <property type="match status" value="1"/>
</dbReference>
<evidence type="ECO:0000313" key="15">
    <source>
        <dbReference type="Proteomes" id="UP000609121"/>
    </source>
</evidence>
<feature type="transmembrane region" description="Helical" evidence="12">
    <location>
        <begin position="408"/>
        <end position="430"/>
    </location>
</feature>
<gene>
    <name evidence="14" type="primary">mdoH</name>
    <name evidence="14" type="ORF">ICN82_13110</name>
</gene>
<keyword evidence="5" id="KW-1003">Cell membrane</keyword>
<feature type="transmembrane region" description="Helical" evidence="12">
    <location>
        <begin position="493"/>
        <end position="516"/>
    </location>
</feature>
<evidence type="ECO:0000256" key="7">
    <source>
        <dbReference type="ARBA" id="ARBA00022676"/>
    </source>
</evidence>
<evidence type="ECO:0000256" key="8">
    <source>
        <dbReference type="ARBA" id="ARBA00022679"/>
    </source>
</evidence>
<protein>
    <recommendedName>
        <fullName evidence="4">Glucans biosynthesis glucosyltransferase H</fullName>
    </recommendedName>
</protein>
<evidence type="ECO:0000259" key="13">
    <source>
        <dbReference type="Pfam" id="PF13632"/>
    </source>
</evidence>
<dbReference type="SUPFAM" id="SSF53448">
    <property type="entry name" value="Nucleotide-diphospho-sugar transferases"/>
    <property type="match status" value="1"/>
</dbReference>
<dbReference type="PANTHER" id="PTHR43867:SF5">
    <property type="entry name" value="GLUCANS BIOSYNTHESIS GLUCOSYLTRANSFERASE H"/>
    <property type="match status" value="1"/>
</dbReference>
<feature type="transmembrane region" description="Helical" evidence="12">
    <location>
        <begin position="36"/>
        <end position="56"/>
    </location>
</feature>
<evidence type="ECO:0000256" key="10">
    <source>
        <dbReference type="ARBA" id="ARBA00022989"/>
    </source>
</evidence>
<keyword evidence="9 12" id="KW-0812">Transmembrane</keyword>
<feature type="transmembrane region" description="Helical" evidence="12">
    <location>
        <begin position="522"/>
        <end position="539"/>
    </location>
</feature>
<keyword evidence="15" id="KW-1185">Reference proteome</keyword>
<keyword evidence="10 12" id="KW-1133">Transmembrane helix</keyword>
<dbReference type="NCBIfam" id="NF003958">
    <property type="entry name" value="PRK05454.2-1"/>
    <property type="match status" value="1"/>
</dbReference>
<dbReference type="InterPro" id="IPR050321">
    <property type="entry name" value="Glycosyltr_2/OpgH_subfam"/>
</dbReference>
<keyword evidence="7" id="KW-0328">Glycosyltransferase</keyword>
<evidence type="ECO:0000256" key="1">
    <source>
        <dbReference type="ARBA" id="ARBA00004429"/>
    </source>
</evidence>
<organism evidence="14 15">
    <name type="scientific">Mangrovicoccus algicola</name>
    <dbReference type="NCBI Taxonomy" id="2771008"/>
    <lineage>
        <taxon>Bacteria</taxon>
        <taxon>Pseudomonadati</taxon>
        <taxon>Pseudomonadota</taxon>
        <taxon>Alphaproteobacteria</taxon>
        <taxon>Rhodobacterales</taxon>
        <taxon>Paracoccaceae</taxon>
        <taxon>Mangrovicoccus</taxon>
    </lineage>
</organism>
<evidence type="ECO:0000256" key="2">
    <source>
        <dbReference type="ARBA" id="ARBA00005001"/>
    </source>
</evidence>
<dbReference type="InterPro" id="IPR029044">
    <property type="entry name" value="Nucleotide-diphossugar_trans"/>
</dbReference>
<dbReference type="NCBIfam" id="NF003962">
    <property type="entry name" value="PRK05454.2-5"/>
    <property type="match status" value="1"/>
</dbReference>
<feature type="domain" description="Glycosyltransferase 2-like" evidence="13">
    <location>
        <begin position="183"/>
        <end position="377"/>
    </location>
</feature>
<comment type="pathway">
    <text evidence="2">Glycan metabolism; osmoregulated periplasmic glucan (OPG) biosynthesis.</text>
</comment>
<evidence type="ECO:0000256" key="4">
    <source>
        <dbReference type="ARBA" id="ARBA00020585"/>
    </source>
</evidence>
<accession>A0A8J6YYT7</accession>
<feature type="transmembrane region" description="Helical" evidence="12">
    <location>
        <begin position="12"/>
        <end position="30"/>
    </location>
</feature>
<dbReference type="GO" id="GO:0005886">
    <property type="term" value="C:plasma membrane"/>
    <property type="evidence" value="ECO:0007669"/>
    <property type="project" value="UniProtKB-SubCell"/>
</dbReference>
<comment type="subcellular location">
    <subcellularLocation>
        <location evidence="1">Cell inner membrane</location>
        <topology evidence="1">Multi-pass membrane protein</topology>
    </subcellularLocation>
</comment>
<dbReference type="Proteomes" id="UP000609121">
    <property type="component" value="Unassembled WGS sequence"/>
</dbReference>
<dbReference type="InterPro" id="IPR001173">
    <property type="entry name" value="Glyco_trans_2-like"/>
</dbReference>
<keyword evidence="11 12" id="KW-0472">Membrane</keyword>
<feature type="transmembrane region" description="Helical" evidence="12">
    <location>
        <begin position="365"/>
        <end position="387"/>
    </location>
</feature>
<dbReference type="Gene3D" id="3.90.550.10">
    <property type="entry name" value="Spore Coat Polysaccharide Biosynthesis Protein SpsA, Chain A"/>
    <property type="match status" value="1"/>
</dbReference>
<proteinExistence type="inferred from homology"/>
<evidence type="ECO:0000256" key="9">
    <source>
        <dbReference type="ARBA" id="ARBA00022692"/>
    </source>
</evidence>
<dbReference type="AlphaFoldDB" id="A0A8J6YYT7"/>
<reference evidence="14" key="1">
    <citation type="submission" date="2020-09" db="EMBL/GenBank/DDBJ databases">
        <title>A novel bacterium of genus Mangrovicoccus, isolated from South China Sea.</title>
        <authorList>
            <person name="Huang H."/>
            <person name="Mo K."/>
            <person name="Hu Y."/>
        </authorList>
    </citation>
    <scope>NUCLEOTIDE SEQUENCE</scope>
    <source>
        <strain evidence="14">HB182678</strain>
    </source>
</reference>
<comment type="similarity">
    <text evidence="3">Belongs to the glycosyltransferase 2 family. OpgH subfamily.</text>
</comment>
<dbReference type="EMBL" id="JACVXA010000040">
    <property type="protein sequence ID" value="MBE3639139.1"/>
    <property type="molecule type" value="Genomic_DNA"/>
</dbReference>
<evidence type="ECO:0000256" key="3">
    <source>
        <dbReference type="ARBA" id="ARBA00009337"/>
    </source>
</evidence>
<comment type="caution">
    <text evidence="14">The sequence shown here is derived from an EMBL/GenBank/DDBJ whole genome shotgun (WGS) entry which is preliminary data.</text>
</comment>
<evidence type="ECO:0000256" key="11">
    <source>
        <dbReference type="ARBA" id="ARBA00023136"/>
    </source>
</evidence>
<evidence type="ECO:0000256" key="6">
    <source>
        <dbReference type="ARBA" id="ARBA00022519"/>
    </source>
</evidence>
<dbReference type="NCBIfam" id="NF003959">
    <property type="entry name" value="PRK05454.2-2"/>
    <property type="match status" value="1"/>
</dbReference>
<evidence type="ECO:0000256" key="12">
    <source>
        <dbReference type="SAM" id="Phobius"/>
    </source>
</evidence>
<dbReference type="RefSeq" id="WP_193183501.1">
    <property type="nucleotide sequence ID" value="NZ_JACVXA010000040.1"/>
</dbReference>
<name>A0A8J6YYT7_9RHOB</name>
<sequence>MIDLATGLRRTICLAAAAAAGILAGALFIYHAGSTGIGLLDVVIAVVIAMATWWIAWGACQGVTGLVTPVPRRPTHDGPIHSRTCILVPVYNEDPVAVYARIAAMDADLKAEGIDRHFHFAILSDTRKAELGEREEEELARLLKLTSGEGRIFYRRRIDNTGRKAGNIEDFIQRSGGAYDLALILDADSLMSADTIGEMVRRMEESPDVGLLQSLPRVIGARSRFGRMMQFSAGFYAPIYCNGLTALAGRTGSFWGHNAMVRISAFAQSCGLPELRGKPPFGGQILSHDSVEAALLARADWQVRIDPDLGGSFEEGPDDLIEYAKRDRRWAQGNLQHARLLVAPGLKGWSRFALFQGIVAYTAPAIWALFLILSLVAAATESAINYFPMPDFPVPIFPGERTAAAIGLFAGVIGLLFLSKFLVLGHALVTGRAREFGGGTNTFVSTLTELLLSSIIAPLLMMFQLRALWQILSGRDGGWPTASRDSSAVPLKTAFAASWWMTLAGLVLFVFAAIFAPRLIPWLMPVGLPLVIAPWLISWTSRRQKSRLMTTQSQSDPPTVIRAFRAHLSDWETAPAPAPVAPPAPAASGLAALG</sequence>
<evidence type="ECO:0000313" key="14">
    <source>
        <dbReference type="EMBL" id="MBE3639139.1"/>
    </source>
</evidence>
<evidence type="ECO:0000256" key="5">
    <source>
        <dbReference type="ARBA" id="ARBA00022475"/>
    </source>
</evidence>
<keyword evidence="8" id="KW-0808">Transferase</keyword>